<dbReference type="SMART" id="SM00941">
    <property type="entry name" value="PYNP_C"/>
    <property type="match status" value="1"/>
</dbReference>
<dbReference type="Pfam" id="PF00591">
    <property type="entry name" value="Glycos_transf_3"/>
    <property type="match status" value="1"/>
</dbReference>
<dbReference type="Pfam" id="PF02885">
    <property type="entry name" value="Glycos_trans_3N"/>
    <property type="match status" value="1"/>
</dbReference>
<evidence type="ECO:0000259" key="5">
    <source>
        <dbReference type="SMART" id="SM00941"/>
    </source>
</evidence>
<dbReference type="InterPro" id="IPR000053">
    <property type="entry name" value="Thymidine/pyrmidine_PPase"/>
</dbReference>
<dbReference type="InterPro" id="IPR018090">
    <property type="entry name" value="Pyrmidine_PPas_bac/euk"/>
</dbReference>
<dbReference type="STRING" id="100225.SAMN05421595_1268"/>
<sequence length="431" mass="46047">MAERFDAIDIIRAKRDRRRLTDEQIDWVIDAYTRGVVADEQMSALAMAIFLNGMERDEIARWTQAMIASGERMSFSSLSKKTTDKHSTGGVGDKITLPLAPLVASYGVAVPQLSGRGLGHTGGTLDKLEAIPGWQAALSNERMMEILEDSGAVICAAGSGLAPADKKLYALRDITSTVDCIPLIASSIMSKKIAEGTGALVLDVKVGSGAFMKEIGAARELARTMVDLGTDAGVATTALLTDMSRPLGRKIGNSLEVEESVEVLAGGGPRDIIDLTCALAREMLSLAGVDADDVEERLNDGRAMDAWKTMIRAQGGDPDATLPRATHTQDFVADRAGVLTELDALALGVASWRLGAGRARKEDPVQFGAGIEIHVEPGDRVTAGQKLLTLHTDTPERFPRAEELLVDGITIDADATPEDFRRANIVLERIS</sequence>
<reference evidence="6 7" key="1">
    <citation type="submission" date="2012-08" db="EMBL/GenBank/DDBJ databases">
        <title>Whole genome shotgun sequence of Austwickia chelonae NBRC 105200.</title>
        <authorList>
            <person name="Yoshida I."/>
            <person name="Hosoyama A."/>
            <person name="Tsuchikane K."/>
            <person name="Katsumata H."/>
            <person name="Ando Y."/>
            <person name="Ohji S."/>
            <person name="Hamada M."/>
            <person name="Tamura T."/>
            <person name="Yamazoe A."/>
            <person name="Yamazaki S."/>
            <person name="Fujita N."/>
        </authorList>
    </citation>
    <scope>NUCLEOTIDE SEQUENCE [LARGE SCALE GENOMIC DNA]</scope>
    <source>
        <strain evidence="6 7">NBRC 105200</strain>
    </source>
</reference>
<evidence type="ECO:0000313" key="6">
    <source>
        <dbReference type="EMBL" id="GAB77433.1"/>
    </source>
</evidence>
<dbReference type="PIRSF" id="PIRSF000478">
    <property type="entry name" value="TP_PyNP"/>
    <property type="match status" value="1"/>
</dbReference>
<dbReference type="SUPFAM" id="SSF52418">
    <property type="entry name" value="Nucleoside phosphorylase/phosphoribosyltransferase catalytic domain"/>
    <property type="match status" value="1"/>
</dbReference>
<dbReference type="GO" id="GO:0005829">
    <property type="term" value="C:cytosol"/>
    <property type="evidence" value="ECO:0007669"/>
    <property type="project" value="TreeGrafter"/>
</dbReference>
<dbReference type="AlphaFoldDB" id="K6V5E1"/>
<dbReference type="GO" id="GO:0006213">
    <property type="term" value="P:pyrimidine nucleoside metabolic process"/>
    <property type="evidence" value="ECO:0007669"/>
    <property type="project" value="InterPro"/>
</dbReference>
<dbReference type="FunFam" id="1.20.970.10:FF:000004">
    <property type="entry name" value="Thymidine phosphorylase"/>
    <property type="match status" value="1"/>
</dbReference>
<name>K6V5E1_9MICO</name>
<dbReference type="SUPFAM" id="SSF54680">
    <property type="entry name" value="Pyrimidine nucleoside phosphorylase C-terminal domain"/>
    <property type="match status" value="1"/>
</dbReference>
<dbReference type="GO" id="GO:0004645">
    <property type="term" value="F:1,4-alpha-oligoglucan phosphorylase activity"/>
    <property type="evidence" value="ECO:0007669"/>
    <property type="project" value="InterPro"/>
</dbReference>
<dbReference type="Proteomes" id="UP000008495">
    <property type="component" value="Unassembled WGS sequence"/>
</dbReference>
<dbReference type="SUPFAM" id="SSF47648">
    <property type="entry name" value="Nucleoside phosphorylase/phosphoribosyltransferase N-terminal domain"/>
    <property type="match status" value="1"/>
</dbReference>
<dbReference type="InterPro" id="IPR036320">
    <property type="entry name" value="Glycosyl_Trfase_fam3_N_dom_sf"/>
</dbReference>
<dbReference type="PANTHER" id="PTHR10515:SF0">
    <property type="entry name" value="THYMIDINE PHOSPHORYLASE"/>
    <property type="match status" value="1"/>
</dbReference>
<dbReference type="InterPro" id="IPR013102">
    <property type="entry name" value="PYNP_C"/>
</dbReference>
<dbReference type="PANTHER" id="PTHR10515">
    <property type="entry name" value="THYMIDINE PHOSPHORYLASE"/>
    <property type="match status" value="1"/>
</dbReference>
<gene>
    <name evidence="6" type="primary">pdp</name>
    <name evidence="6" type="ORF">AUCHE_05_03440</name>
</gene>
<keyword evidence="3" id="KW-0328">Glycosyltransferase</keyword>
<evidence type="ECO:0000256" key="1">
    <source>
        <dbReference type="ARBA" id="ARBA00006915"/>
    </source>
</evidence>
<dbReference type="NCBIfam" id="TIGR02644">
    <property type="entry name" value="Y_phosphoryl"/>
    <property type="match status" value="1"/>
</dbReference>
<protein>
    <submittedName>
        <fullName evidence="6">Pyrimidine nucleoside phosphorylase</fullName>
    </submittedName>
</protein>
<dbReference type="Gene3D" id="3.90.1170.30">
    <property type="entry name" value="Pyrimidine nucleoside phosphorylase-like, C-terminal domain"/>
    <property type="match status" value="1"/>
</dbReference>
<dbReference type="Gene3D" id="1.20.970.10">
    <property type="entry name" value="Transferase, Pyrimidine Nucleoside Phosphorylase, Chain C"/>
    <property type="match status" value="1"/>
</dbReference>
<dbReference type="OrthoDB" id="9763887at2"/>
<feature type="domain" description="Pyrimidine nucleoside phosphorylase C-terminal" evidence="5">
    <location>
        <begin position="338"/>
        <end position="412"/>
    </location>
</feature>
<dbReference type="InterPro" id="IPR036566">
    <property type="entry name" value="PYNP-like_C_sf"/>
</dbReference>
<dbReference type="Pfam" id="PF07831">
    <property type="entry name" value="PYNP_C"/>
    <property type="match status" value="1"/>
</dbReference>
<comment type="similarity">
    <text evidence="1">Belongs to the thymidine/pyrimidine-nucleoside phosphorylase family.</text>
</comment>
<comment type="subunit">
    <text evidence="2">Homodimer.</text>
</comment>
<evidence type="ECO:0000256" key="3">
    <source>
        <dbReference type="ARBA" id="ARBA00022676"/>
    </source>
</evidence>
<dbReference type="InterPro" id="IPR017872">
    <property type="entry name" value="Pyrmidine_PPase_CS"/>
</dbReference>
<evidence type="ECO:0000256" key="4">
    <source>
        <dbReference type="ARBA" id="ARBA00022679"/>
    </source>
</evidence>
<dbReference type="GO" id="GO:0009032">
    <property type="term" value="F:thymidine phosphorylase activity"/>
    <property type="evidence" value="ECO:0007669"/>
    <property type="project" value="TreeGrafter"/>
</dbReference>
<dbReference type="InterPro" id="IPR017459">
    <property type="entry name" value="Glycosyl_Trfase_fam3_N_dom"/>
</dbReference>
<dbReference type="RefSeq" id="WP_006502185.1">
    <property type="nucleotide sequence ID" value="NZ_BAGZ01000005.1"/>
</dbReference>
<proteinExistence type="inferred from homology"/>
<keyword evidence="4" id="KW-0808">Transferase</keyword>
<dbReference type="EMBL" id="BAGZ01000005">
    <property type="protein sequence ID" value="GAB77433.1"/>
    <property type="molecule type" value="Genomic_DNA"/>
</dbReference>
<evidence type="ECO:0000256" key="2">
    <source>
        <dbReference type="ARBA" id="ARBA00011738"/>
    </source>
</evidence>
<dbReference type="GO" id="GO:0006206">
    <property type="term" value="P:pyrimidine nucleobase metabolic process"/>
    <property type="evidence" value="ECO:0007669"/>
    <property type="project" value="InterPro"/>
</dbReference>
<dbReference type="Gene3D" id="3.40.1030.10">
    <property type="entry name" value="Nucleoside phosphorylase/phosphoribosyltransferase catalytic domain"/>
    <property type="match status" value="1"/>
</dbReference>
<organism evidence="6 7">
    <name type="scientific">Austwickia chelonae NBRC 105200</name>
    <dbReference type="NCBI Taxonomy" id="1184607"/>
    <lineage>
        <taxon>Bacteria</taxon>
        <taxon>Bacillati</taxon>
        <taxon>Actinomycetota</taxon>
        <taxon>Actinomycetes</taxon>
        <taxon>Micrococcales</taxon>
        <taxon>Dermatophilaceae</taxon>
        <taxon>Austwickia</taxon>
    </lineage>
</organism>
<dbReference type="eggNOG" id="COG0213">
    <property type="taxonomic scope" value="Bacteria"/>
</dbReference>
<dbReference type="NCBIfam" id="NF004490">
    <property type="entry name" value="PRK05820.1"/>
    <property type="match status" value="1"/>
</dbReference>
<dbReference type="InterPro" id="IPR000312">
    <property type="entry name" value="Glycosyl_Trfase_fam3"/>
</dbReference>
<dbReference type="FunFam" id="3.40.1030.10:FF:000001">
    <property type="entry name" value="Thymidine phosphorylase"/>
    <property type="match status" value="1"/>
</dbReference>
<accession>K6V5E1</accession>
<dbReference type="InterPro" id="IPR035902">
    <property type="entry name" value="Nuc_phospho_transferase"/>
</dbReference>
<evidence type="ECO:0000313" key="7">
    <source>
        <dbReference type="Proteomes" id="UP000008495"/>
    </source>
</evidence>
<comment type="caution">
    <text evidence="6">The sequence shown here is derived from an EMBL/GenBank/DDBJ whole genome shotgun (WGS) entry which is preliminary data.</text>
</comment>
<dbReference type="PROSITE" id="PS00647">
    <property type="entry name" value="THYMID_PHOSPHORYLASE"/>
    <property type="match status" value="1"/>
</dbReference>
<keyword evidence="7" id="KW-1185">Reference proteome</keyword>